<feature type="domain" description="N-acetyltransferase" evidence="1">
    <location>
        <begin position="6"/>
        <end position="144"/>
    </location>
</feature>
<protein>
    <recommendedName>
        <fullName evidence="1">N-acetyltransferase domain-containing protein</fullName>
    </recommendedName>
</protein>
<dbReference type="SUPFAM" id="SSF55729">
    <property type="entry name" value="Acyl-CoA N-acyltransferases (Nat)"/>
    <property type="match status" value="1"/>
</dbReference>
<dbReference type="PATRIC" id="fig|1449336.4.peg.1362"/>
<evidence type="ECO:0000259" key="1">
    <source>
        <dbReference type="PROSITE" id="PS51186"/>
    </source>
</evidence>
<dbReference type="GO" id="GO:0016747">
    <property type="term" value="F:acyltransferase activity, transferring groups other than amino-acyl groups"/>
    <property type="evidence" value="ECO:0007669"/>
    <property type="project" value="InterPro"/>
</dbReference>
<dbReference type="PROSITE" id="PS51186">
    <property type="entry name" value="GNAT"/>
    <property type="match status" value="1"/>
</dbReference>
<dbReference type="RefSeq" id="WP_034570095.1">
    <property type="nucleotide sequence ID" value="NZ_JQBS01000032.1"/>
</dbReference>
<dbReference type="Pfam" id="PF13673">
    <property type="entry name" value="Acetyltransf_10"/>
    <property type="match status" value="1"/>
</dbReference>
<organism evidence="2 3">
    <name type="scientific">Carnobacterium divergens DSM 20623</name>
    <dbReference type="NCBI Taxonomy" id="1449336"/>
    <lineage>
        <taxon>Bacteria</taxon>
        <taxon>Bacillati</taxon>
        <taxon>Bacillota</taxon>
        <taxon>Bacilli</taxon>
        <taxon>Lactobacillales</taxon>
        <taxon>Carnobacteriaceae</taxon>
        <taxon>Carnobacterium</taxon>
    </lineage>
</organism>
<dbReference type="AlphaFoldDB" id="A0A0R2I1M7"/>
<sequence>MTWKIKRFNELTTTELFQIYQARVNVFIVEQECFYPDVDDKDLISIHVFNEQNGQIQAYGRIIPSQEKLMFGRILTVKEQRGTGLGKELLTIILKTIDDSFPNQAVEIQAQAYLQKFYSQFGFEPINGEIYLEDEIPHIDMIKK</sequence>
<keyword evidence="3" id="KW-1185">Reference proteome</keyword>
<proteinExistence type="predicted"/>
<evidence type="ECO:0000313" key="2">
    <source>
        <dbReference type="EMBL" id="KRN56220.1"/>
    </source>
</evidence>
<gene>
    <name evidence="2" type="ORF">IV74_GL001332</name>
</gene>
<evidence type="ECO:0000313" key="3">
    <source>
        <dbReference type="Proteomes" id="UP000051658"/>
    </source>
</evidence>
<dbReference type="Gene3D" id="3.40.630.30">
    <property type="match status" value="1"/>
</dbReference>
<accession>A0A0R2I1M7</accession>
<dbReference type="InterPro" id="IPR000182">
    <property type="entry name" value="GNAT_dom"/>
</dbReference>
<dbReference type="EMBL" id="JQBS01000032">
    <property type="protein sequence ID" value="KRN56220.1"/>
    <property type="molecule type" value="Genomic_DNA"/>
</dbReference>
<dbReference type="GeneID" id="89588717"/>
<dbReference type="eggNOG" id="COG2153">
    <property type="taxonomic scope" value="Bacteria"/>
</dbReference>
<dbReference type="Proteomes" id="UP000051658">
    <property type="component" value="Unassembled WGS sequence"/>
</dbReference>
<comment type="caution">
    <text evidence="2">The sequence shown here is derived from an EMBL/GenBank/DDBJ whole genome shotgun (WGS) entry which is preliminary data.</text>
</comment>
<reference evidence="2 3" key="1">
    <citation type="journal article" date="2015" name="Genome Announc.">
        <title>Expanding the biotechnology potential of lactobacilli through comparative genomics of 213 strains and associated genera.</title>
        <authorList>
            <person name="Sun Z."/>
            <person name="Harris H.M."/>
            <person name="McCann A."/>
            <person name="Guo C."/>
            <person name="Argimon S."/>
            <person name="Zhang W."/>
            <person name="Yang X."/>
            <person name="Jeffery I.B."/>
            <person name="Cooney J.C."/>
            <person name="Kagawa T.F."/>
            <person name="Liu W."/>
            <person name="Song Y."/>
            <person name="Salvetti E."/>
            <person name="Wrobel A."/>
            <person name="Rasinkangas P."/>
            <person name="Parkhill J."/>
            <person name="Rea M.C."/>
            <person name="O'Sullivan O."/>
            <person name="Ritari J."/>
            <person name="Douillard F.P."/>
            <person name="Paul Ross R."/>
            <person name="Yang R."/>
            <person name="Briner A.E."/>
            <person name="Felis G.E."/>
            <person name="de Vos W.M."/>
            <person name="Barrangou R."/>
            <person name="Klaenhammer T.R."/>
            <person name="Caufield P.W."/>
            <person name="Cui Y."/>
            <person name="Zhang H."/>
            <person name="O'Toole P.W."/>
        </authorList>
    </citation>
    <scope>NUCLEOTIDE SEQUENCE [LARGE SCALE GENOMIC DNA]</scope>
    <source>
        <strain evidence="2 3">DSM 20623</strain>
    </source>
</reference>
<name>A0A0R2I1M7_CARDV</name>
<dbReference type="InterPro" id="IPR016181">
    <property type="entry name" value="Acyl_CoA_acyltransferase"/>
</dbReference>